<dbReference type="InterPro" id="IPR021893">
    <property type="entry name" value="ZMYM2-like_C"/>
</dbReference>
<keyword evidence="2" id="KW-0597">Phosphoprotein</keyword>
<feature type="domain" description="TRASH" evidence="9">
    <location>
        <begin position="765"/>
        <end position="801"/>
    </location>
</feature>
<comment type="caution">
    <text evidence="10">The sequence shown here is derived from an EMBL/GenBank/DDBJ whole genome shotgun (WGS) entry which is preliminary data.</text>
</comment>
<feature type="region of interest" description="Disordered" evidence="8">
    <location>
        <begin position="1671"/>
        <end position="1699"/>
    </location>
</feature>
<keyword evidence="11" id="KW-1185">Reference proteome</keyword>
<protein>
    <recommendedName>
        <fullName evidence="9">TRASH domain-containing protein</fullName>
    </recommendedName>
</protein>
<dbReference type="Pfam" id="PF25561">
    <property type="entry name" value="QRICH1"/>
    <property type="match status" value="1"/>
</dbReference>
<feature type="domain" description="TRASH" evidence="9">
    <location>
        <begin position="368"/>
        <end position="404"/>
    </location>
</feature>
<evidence type="ECO:0000313" key="10">
    <source>
        <dbReference type="EMBL" id="KAG7465902.1"/>
    </source>
</evidence>
<evidence type="ECO:0000256" key="8">
    <source>
        <dbReference type="SAM" id="MobiDB-lite"/>
    </source>
</evidence>
<dbReference type="SUPFAM" id="SSF57716">
    <property type="entry name" value="Glucocorticoid receptor-like (DNA-binding domain)"/>
    <property type="match status" value="1"/>
</dbReference>
<feature type="region of interest" description="Disordered" evidence="8">
    <location>
        <begin position="1167"/>
        <end position="1348"/>
    </location>
</feature>
<evidence type="ECO:0000256" key="7">
    <source>
        <dbReference type="ARBA" id="ARBA00022843"/>
    </source>
</evidence>
<evidence type="ECO:0000256" key="2">
    <source>
        <dbReference type="ARBA" id="ARBA00022553"/>
    </source>
</evidence>
<keyword evidence="5" id="KW-0863">Zinc-finger</keyword>
<feature type="domain" description="TRASH" evidence="9">
    <location>
        <begin position="894"/>
        <end position="929"/>
    </location>
</feature>
<feature type="compositionally biased region" description="Basic residues" evidence="8">
    <location>
        <begin position="1278"/>
        <end position="1295"/>
    </location>
</feature>
<dbReference type="SMART" id="SM00746">
    <property type="entry name" value="TRASH"/>
    <property type="match status" value="10"/>
</dbReference>
<keyword evidence="1" id="KW-1017">Isopeptide bond</keyword>
<evidence type="ECO:0000259" key="9">
    <source>
        <dbReference type="SMART" id="SM00746"/>
    </source>
</evidence>
<keyword evidence="6" id="KW-0862">Zinc</keyword>
<feature type="region of interest" description="Disordered" evidence="8">
    <location>
        <begin position="933"/>
        <end position="979"/>
    </location>
</feature>
<dbReference type="Pfam" id="PF12012">
    <property type="entry name" value="DUF3504"/>
    <property type="match status" value="1"/>
</dbReference>
<dbReference type="InterPro" id="IPR051284">
    <property type="entry name" value="ZnF_MYMT-QRICH1"/>
</dbReference>
<feature type="compositionally biased region" description="Basic and acidic residues" evidence="8">
    <location>
        <begin position="1323"/>
        <end position="1333"/>
    </location>
</feature>
<name>A0A9D3PSG5_MEGAT</name>
<feature type="domain" description="TRASH" evidence="9">
    <location>
        <begin position="807"/>
        <end position="842"/>
    </location>
</feature>
<feature type="compositionally biased region" description="Polar residues" evidence="8">
    <location>
        <begin position="933"/>
        <end position="971"/>
    </location>
</feature>
<keyword evidence="3" id="KW-0479">Metal-binding</keyword>
<feature type="compositionally biased region" description="Low complexity" evidence="8">
    <location>
        <begin position="703"/>
        <end position="712"/>
    </location>
</feature>
<feature type="compositionally biased region" description="Polar residues" evidence="8">
    <location>
        <begin position="129"/>
        <end position="139"/>
    </location>
</feature>
<dbReference type="Proteomes" id="UP001046870">
    <property type="component" value="Chromosome 13"/>
</dbReference>
<evidence type="ECO:0000256" key="5">
    <source>
        <dbReference type="ARBA" id="ARBA00022771"/>
    </source>
</evidence>
<dbReference type="Pfam" id="PF06467">
    <property type="entry name" value="zf-FCS"/>
    <property type="match status" value="4"/>
</dbReference>
<feature type="domain" description="TRASH" evidence="9">
    <location>
        <begin position="413"/>
        <end position="453"/>
    </location>
</feature>
<feature type="compositionally biased region" description="Basic and acidic residues" evidence="8">
    <location>
        <begin position="1296"/>
        <end position="1308"/>
    </location>
</feature>
<dbReference type="InterPro" id="IPR011017">
    <property type="entry name" value="TRASH_dom"/>
</dbReference>
<feature type="domain" description="TRASH" evidence="9">
    <location>
        <begin position="467"/>
        <end position="502"/>
    </location>
</feature>
<dbReference type="InterPro" id="IPR010507">
    <property type="entry name" value="Znf_MYM"/>
</dbReference>
<dbReference type="PANTHER" id="PTHR45736">
    <property type="entry name" value="ZINC FINGER MYM-TYPE PROTEIN"/>
    <property type="match status" value="1"/>
</dbReference>
<keyword evidence="4" id="KW-0677">Repeat</keyword>
<keyword evidence="7" id="KW-0832">Ubl conjugation</keyword>
<evidence type="ECO:0000256" key="6">
    <source>
        <dbReference type="ARBA" id="ARBA00022833"/>
    </source>
</evidence>
<dbReference type="OrthoDB" id="10025028at2759"/>
<organism evidence="10 11">
    <name type="scientific">Megalops atlanticus</name>
    <name type="common">Tarpon</name>
    <name type="synonym">Clupea gigantea</name>
    <dbReference type="NCBI Taxonomy" id="7932"/>
    <lineage>
        <taxon>Eukaryota</taxon>
        <taxon>Metazoa</taxon>
        <taxon>Chordata</taxon>
        <taxon>Craniata</taxon>
        <taxon>Vertebrata</taxon>
        <taxon>Euteleostomi</taxon>
        <taxon>Actinopterygii</taxon>
        <taxon>Neopterygii</taxon>
        <taxon>Teleostei</taxon>
        <taxon>Elopiformes</taxon>
        <taxon>Megalopidae</taxon>
        <taxon>Megalops</taxon>
    </lineage>
</organism>
<feature type="compositionally biased region" description="Basic and acidic residues" evidence="8">
    <location>
        <begin position="77"/>
        <end position="87"/>
    </location>
</feature>
<accession>A0A9D3PSG5</accession>
<proteinExistence type="predicted"/>
<feature type="compositionally biased region" description="Polar residues" evidence="8">
    <location>
        <begin position="1265"/>
        <end position="1276"/>
    </location>
</feature>
<feature type="domain" description="TRASH" evidence="9">
    <location>
        <begin position="509"/>
        <end position="548"/>
    </location>
</feature>
<feature type="region of interest" description="Disordered" evidence="8">
    <location>
        <begin position="644"/>
        <end position="752"/>
    </location>
</feature>
<dbReference type="GO" id="GO:0008270">
    <property type="term" value="F:zinc ion binding"/>
    <property type="evidence" value="ECO:0007669"/>
    <property type="project" value="UniProtKB-KW"/>
</dbReference>
<gene>
    <name evidence="10" type="ORF">MATL_G00159160</name>
</gene>
<evidence type="ECO:0000313" key="11">
    <source>
        <dbReference type="Proteomes" id="UP001046870"/>
    </source>
</evidence>
<evidence type="ECO:0000256" key="3">
    <source>
        <dbReference type="ARBA" id="ARBA00022723"/>
    </source>
</evidence>
<feature type="domain" description="TRASH" evidence="9">
    <location>
        <begin position="601"/>
        <end position="637"/>
    </location>
</feature>
<feature type="domain" description="TRASH" evidence="9">
    <location>
        <begin position="853"/>
        <end position="888"/>
    </location>
</feature>
<feature type="region of interest" description="Disordered" evidence="8">
    <location>
        <begin position="1"/>
        <end position="179"/>
    </location>
</feature>
<feature type="compositionally biased region" description="Polar residues" evidence="8">
    <location>
        <begin position="1388"/>
        <end position="1409"/>
    </location>
</feature>
<feature type="compositionally biased region" description="Basic and acidic residues" evidence="8">
    <location>
        <begin position="9"/>
        <end position="29"/>
    </location>
</feature>
<feature type="compositionally biased region" description="Gly residues" evidence="8">
    <location>
        <begin position="216"/>
        <end position="228"/>
    </location>
</feature>
<feature type="domain" description="TRASH" evidence="9">
    <location>
        <begin position="554"/>
        <end position="590"/>
    </location>
</feature>
<feature type="region of interest" description="Disordered" evidence="8">
    <location>
        <begin position="1372"/>
        <end position="1409"/>
    </location>
</feature>
<evidence type="ECO:0000256" key="4">
    <source>
        <dbReference type="ARBA" id="ARBA00022737"/>
    </source>
</evidence>
<dbReference type="Pfam" id="PF24900">
    <property type="entry name" value="TRASH_ZMYM4"/>
    <property type="match status" value="1"/>
</dbReference>
<dbReference type="EMBL" id="JAFDVH010000013">
    <property type="protein sequence ID" value="KAG7465902.1"/>
    <property type="molecule type" value="Genomic_DNA"/>
</dbReference>
<dbReference type="PANTHER" id="PTHR45736:SF5">
    <property type="entry name" value="ZINC FINGER MYM-TYPE PROTEIN 4"/>
    <property type="match status" value="1"/>
</dbReference>
<feature type="compositionally biased region" description="Basic and acidic residues" evidence="8">
    <location>
        <begin position="140"/>
        <end position="161"/>
    </location>
</feature>
<feature type="compositionally biased region" description="Pro residues" evidence="8">
    <location>
        <begin position="656"/>
        <end position="669"/>
    </location>
</feature>
<sequence>MAESKKAKRSEDSRGAESDDGKIHSRHTQEAVASERPSGEEEQGDAPKIPTPALSQHSSNEEGGGGAEKGAPASQSELRDSDTEGEHGSPSFPLQASGAGLGMADEELDGAPVIGADEEEDWDMDTSETLDSTMEMDQQTDTRTDKPADAHTELEKEKSPADVEVDAAKTATSGAGAVATLWDAQRPPLADVEMSVVAESAGPDGDRQTQNADASQGGGVPRLSGSGGSRRLSEETQEALCTSQELEMGNAERAPYSPPVDIKDEPIDEEYDRALLPHPPPRRIKDEPDAPEELVKQHKTSEMLRISSVFSVGESSASSAIGARPASGGGQVARAIAVLPRAPQTVTLSAPPLASRDGTPPSTVRVSCSGCTKVLQKGQTAFQRKGSSQLFCSTVCLTGCNLPATKSLPKKTCHECLKEIGNPKDVIIAPVDTAGTMQYFCSQGCLSEFKKNAMASVLSSEGPTIKCSVCCKTAIIRHEVNYQGAVHKLCSDTCFSRFRSSNNLTMNCCETCGNYCYSANGQCHLLQIEGTTRKFCSPVCVTTYKQKLTKASPCAQCGTPRSSAEMVESAGADGKIHLYCSMGCAASATPRSGIAGASFPCTNCKVVAVPQFHLALNDGTIRNFCSYNCVLTFQASFTKTVPQGQMNGTSSIPEGPSVPPPGPVLPPQAPGAVPRTSALPSLSAPPHGQALPHGHALPHTPAQTHGPGSGQTPPSPSTRGHGHALVPPPLISRGPVPAQAPPSLTHGPPVVPPGPLTRGLVKLTCKQCFRPFSSKPELIQFKGQMVQFCGKTCSEEFRKLNFVTARCEYCKLEKMVRDVIRFNHIDRPFCSEGCKLLFKHDLSKRSGTPCRSCAYCTNMSQKMIQNHFGGRLEEFCREECMSLYTVLYYQMAKCDWCQRQGKLLESQKWLGEMKHFCNLHCLLQFTSQQSSYDQPTTRQHSAYDQPMVSQKSSHDQPSAGQHASYNPSPSSGALPPQIPTGTVPACIAPPPIPAGALGNVGLTVPPHHPAYMSKEATPVIANVVSLASAPTGQPYITANMALQGAVPSAFSQTKINGDASTQTDAMKPPAAPRRVLKNKALLCKPISQNKGTLCKPQLQSTESQTEEENGQKIMVLPVPVPVFVPVPMHLYTQYTPLPLGLPVPVPVPMFLPTSPACADGILRTVQDLRDNTPRNPQQGDHRITEEEEEEEEEERDKPISFGDQGSAYSGDLESEGVSTPHSWEEESAVSNQRLGPASDPEGPPSTPGAHTLLDLEADFPIESLEPTSTKELNVTLRNRGRRRPRDGFPPRKRRRAVEEATAQREARPSRSAVCEKQGATPVTEERLTPRPEYQKPQARLGADQQTPTESSFLEGILPAKIHHLTQLTSVGRRLNSPARTPPIEDTTADSTLTSPAVTPNPSTPSTANCGETTCSNIALNVFTLGDDQELLHRCGGKADQYAQLIFSRLMGQDQSIEWAETVTLDGAMPPAGSSKLHHMYGVNAWRCWVQGMSGQSEPEQLKQGGRSVALKEDVLQCSSSELSFGLCRFIREVRRPNGEPYSPDSIFYLCLGLQQYLLENGRIENLFTDQLYSDFTLEITKMLRDWKPTVLPSGYLRWRVEEEFLWACKQLGAYSPTVLLNTLLFFSTKLFRLKTLPQHRRLSFSNLTRCTRQGAGPKSAYLRFCPARRDPAATETPALPAKRRKEEDEEEDVLEMPENTENPLRCPVRLYEFYLSKCPDEVKQRTDLFYLQPERSCMPNSRLWYSSQPLESAMLENMLTRILTVREVHLEPATPTFQSNEENSE</sequence>
<reference evidence="10" key="1">
    <citation type="submission" date="2021-01" db="EMBL/GenBank/DDBJ databases">
        <authorList>
            <person name="Zahm M."/>
            <person name="Roques C."/>
            <person name="Cabau C."/>
            <person name="Klopp C."/>
            <person name="Donnadieu C."/>
            <person name="Jouanno E."/>
            <person name="Lampietro C."/>
            <person name="Louis A."/>
            <person name="Herpin A."/>
            <person name="Echchiki A."/>
            <person name="Berthelot C."/>
            <person name="Parey E."/>
            <person name="Roest-Crollius H."/>
            <person name="Braasch I."/>
            <person name="Postlethwait J."/>
            <person name="Bobe J."/>
            <person name="Montfort J."/>
            <person name="Bouchez O."/>
            <person name="Begum T."/>
            <person name="Mejri S."/>
            <person name="Adams A."/>
            <person name="Chen W.-J."/>
            <person name="Guiguen Y."/>
        </authorList>
    </citation>
    <scope>NUCLEOTIDE SEQUENCE</scope>
    <source>
        <strain evidence="10">YG-15Mar2019-1</strain>
        <tissue evidence="10">Brain</tissue>
    </source>
</reference>
<evidence type="ECO:0000256" key="1">
    <source>
        <dbReference type="ARBA" id="ARBA00022499"/>
    </source>
</evidence>
<feature type="compositionally biased region" description="Acidic residues" evidence="8">
    <location>
        <begin position="1185"/>
        <end position="1194"/>
    </location>
</feature>
<feature type="region of interest" description="Disordered" evidence="8">
    <location>
        <begin position="192"/>
        <end position="264"/>
    </location>
</feature>
<dbReference type="InterPro" id="IPR057926">
    <property type="entry name" value="QRICH1_dom"/>
</dbReference>
<feature type="compositionally biased region" description="Acidic residues" evidence="8">
    <location>
        <begin position="116"/>
        <end position="128"/>
    </location>
</feature>